<dbReference type="Gene3D" id="3.20.20.450">
    <property type="entry name" value="EAL domain"/>
    <property type="match status" value="1"/>
</dbReference>
<dbReference type="SUPFAM" id="SSF55073">
    <property type="entry name" value="Nucleotide cyclase"/>
    <property type="match status" value="1"/>
</dbReference>
<dbReference type="Gene3D" id="3.30.70.270">
    <property type="match status" value="1"/>
</dbReference>
<dbReference type="Pfam" id="PF00563">
    <property type="entry name" value="EAL"/>
    <property type="match status" value="1"/>
</dbReference>
<dbReference type="NCBIfam" id="TIGR00254">
    <property type="entry name" value="GGDEF"/>
    <property type="match status" value="1"/>
</dbReference>
<dbReference type="InterPro" id="IPR035965">
    <property type="entry name" value="PAS-like_dom_sf"/>
</dbReference>
<dbReference type="EMBL" id="CP022115">
    <property type="protein sequence ID" value="ASJ23458.1"/>
    <property type="molecule type" value="Genomic_DNA"/>
</dbReference>
<dbReference type="NCBIfam" id="TIGR00229">
    <property type="entry name" value="sensory_box"/>
    <property type="match status" value="2"/>
</dbReference>
<dbReference type="PROSITE" id="PS50883">
    <property type="entry name" value="EAL"/>
    <property type="match status" value="1"/>
</dbReference>
<dbReference type="SMART" id="SM00091">
    <property type="entry name" value="PAS"/>
    <property type="match status" value="2"/>
</dbReference>
<dbReference type="GO" id="GO:0006355">
    <property type="term" value="P:regulation of DNA-templated transcription"/>
    <property type="evidence" value="ECO:0007669"/>
    <property type="project" value="InterPro"/>
</dbReference>
<evidence type="ECO:0000313" key="6">
    <source>
        <dbReference type="EMBL" id="ASJ23458.1"/>
    </source>
</evidence>
<dbReference type="SUPFAM" id="SSF55785">
    <property type="entry name" value="PYP-like sensor domain (PAS domain)"/>
    <property type="match status" value="2"/>
</dbReference>
<evidence type="ECO:0000313" key="7">
    <source>
        <dbReference type="EMBL" id="MCG9024631.1"/>
    </source>
</evidence>
<evidence type="ECO:0000259" key="5">
    <source>
        <dbReference type="PROSITE" id="PS50887"/>
    </source>
</evidence>
<name>A0A248LF81_9NEIS</name>
<dbReference type="PROSITE" id="PS51257">
    <property type="entry name" value="PROKAR_LIPOPROTEIN"/>
    <property type="match status" value="1"/>
</dbReference>
<evidence type="ECO:0000259" key="3">
    <source>
        <dbReference type="PROSITE" id="PS50113"/>
    </source>
</evidence>
<accession>A0A248LF81</accession>
<sequence length="759" mass="84165">MPSSFRSRLPRQLLCLGTGLACALAAYAAPRIGDVTPASLTTTLLLAALLLSWLGWGLSRHYWRRREHLYRSQRSELRDLRAQYDALIEQSLVGIYILKEHTLIYANQRASEMLGYPAGALAGKSLVDLMPPGVAHEIGESVRRRHRDNITEQHYVLPLIHRNGHRLSVELHSRLTEFRGERVIVGVGLDISARLETERTLQLAATVFENSSEGILLTDADGTLITVNPAFTRITGYTEEQALGRRSRMFRTDHVGQATNMQMMQSLAEHGHWQGEMFDRHRDGRLYPVWLSLSAVYDEDRVSNYVGVFTDISRRKAAEDRLVFLASHDPLTRLLNRDALFRKLEDICLSGIEQSFAVLFIDLDRFKLINDSFGHATGDNLLRIVAARLSFVVGSNALLARQGGDEFTLLLEDTGQRAAVIDMANRLLDELSQPITLENQELHITASIGIALAPEHGKDAATLLRHADTALYRAKDAGKNTFAFFTHTLHGLSNQRLALENALRHALPRNQLTLAYQPQIDPHRQRLIGVEALLRWHHPELGQVSPATFIPLAEETGLILPIGRWVLETACRQLAAWDTAGFSVGHVAVNLSAHQFNDPGLTHHLKAVLSDSGLAARRLELEVTESTLINNPTAAIALMTELKELGVRLSIDDFGTGYSSLAQLKRFPLDTLKIDRTFVSGIPADASDLAITEAIIAMAKKLSLSVVAEGVETADQRDFLARCGSELIQGYFYSPPLAAEALHSFSRMFDSDAPPVALT</sequence>
<dbReference type="EMBL" id="JAJAXM010000002">
    <property type="protein sequence ID" value="MCG9024631.1"/>
    <property type="molecule type" value="Genomic_DNA"/>
</dbReference>
<dbReference type="Proteomes" id="UP000197424">
    <property type="component" value="Chromosome"/>
</dbReference>
<proteinExistence type="predicted"/>
<dbReference type="SUPFAM" id="SSF141868">
    <property type="entry name" value="EAL domain-like"/>
    <property type="match status" value="1"/>
</dbReference>
<dbReference type="InterPro" id="IPR035919">
    <property type="entry name" value="EAL_sf"/>
</dbReference>
<dbReference type="InterPro" id="IPR000160">
    <property type="entry name" value="GGDEF_dom"/>
</dbReference>
<feature type="signal peptide" evidence="1">
    <location>
        <begin position="1"/>
        <end position="28"/>
    </location>
</feature>
<keyword evidence="1" id="KW-0732">Signal</keyword>
<reference evidence="8" key="2">
    <citation type="submission" date="2017-06" db="EMBL/GenBank/DDBJ databases">
        <title>Whole genome sequence of Laribacter hongkongensis LHGZ1.</title>
        <authorList>
            <person name="Chen D."/>
            <person name="Wu H."/>
            <person name="Chen J."/>
        </authorList>
    </citation>
    <scope>NUCLEOTIDE SEQUENCE [LARGE SCALE GENOMIC DNA]</scope>
    <source>
        <strain evidence="8">LHGZ1</strain>
    </source>
</reference>
<dbReference type="InterPro" id="IPR001610">
    <property type="entry name" value="PAC"/>
</dbReference>
<reference evidence="7 9" key="4">
    <citation type="submission" date="2021-10" db="EMBL/GenBank/DDBJ databases">
        <title>Whole-genome sequencing analysis of Laribacter hongkongensis: virulence gene profiles, carbohydrate-active enzyme prediction, and antimicrobial resistance characterization.</title>
        <authorList>
            <person name="Yuan P."/>
            <person name="Zhan Y."/>
            <person name="Chen D."/>
        </authorList>
    </citation>
    <scope>NUCLEOTIDE SEQUENCE [LARGE SCALE GENOMIC DNA]</scope>
    <source>
        <strain evidence="7 9">W67</strain>
    </source>
</reference>
<evidence type="ECO:0000259" key="2">
    <source>
        <dbReference type="PROSITE" id="PS50112"/>
    </source>
</evidence>
<evidence type="ECO:0000313" key="9">
    <source>
        <dbReference type="Proteomes" id="UP001200247"/>
    </source>
</evidence>
<dbReference type="InterPro" id="IPR043128">
    <property type="entry name" value="Rev_trsase/Diguanyl_cyclase"/>
</dbReference>
<dbReference type="OrthoDB" id="9813903at2"/>
<dbReference type="Pfam" id="PF13426">
    <property type="entry name" value="PAS_9"/>
    <property type="match status" value="1"/>
</dbReference>
<dbReference type="Pfam" id="PF00990">
    <property type="entry name" value="GGDEF"/>
    <property type="match status" value="1"/>
</dbReference>
<dbReference type="CDD" id="cd00130">
    <property type="entry name" value="PAS"/>
    <property type="match status" value="2"/>
</dbReference>
<dbReference type="FunFam" id="3.20.20.450:FF:000001">
    <property type="entry name" value="Cyclic di-GMP phosphodiesterase yahA"/>
    <property type="match status" value="1"/>
</dbReference>
<dbReference type="RefSeq" id="WP_088860108.1">
    <property type="nucleotide sequence ID" value="NZ_CP022115.1"/>
</dbReference>
<dbReference type="PROSITE" id="PS50113">
    <property type="entry name" value="PAC"/>
    <property type="match status" value="1"/>
</dbReference>
<dbReference type="InterPro" id="IPR012226">
    <property type="entry name" value="Diguanyl_cyclase/Pdiesterase"/>
</dbReference>
<dbReference type="PIRSF" id="PIRSF005925">
    <property type="entry name" value="Dos"/>
    <property type="match status" value="1"/>
</dbReference>
<reference evidence="6" key="3">
    <citation type="submission" date="2017-06" db="EMBL/GenBank/DDBJ databases">
        <authorList>
            <person name="Kim H.J."/>
            <person name="Triplett B.A."/>
        </authorList>
    </citation>
    <scope>NUCLEOTIDE SEQUENCE</scope>
    <source>
        <strain evidence="6">HLGZ1</strain>
    </source>
</reference>
<dbReference type="SMART" id="SM00086">
    <property type="entry name" value="PAC"/>
    <property type="match status" value="2"/>
</dbReference>
<feature type="domain" description="PAS" evidence="2">
    <location>
        <begin position="103"/>
        <end position="149"/>
    </location>
</feature>
<organism evidence="6 8">
    <name type="scientific">Laribacter hongkongensis</name>
    <dbReference type="NCBI Taxonomy" id="168471"/>
    <lineage>
        <taxon>Bacteria</taxon>
        <taxon>Pseudomonadati</taxon>
        <taxon>Pseudomonadota</taxon>
        <taxon>Betaproteobacteria</taxon>
        <taxon>Neisseriales</taxon>
        <taxon>Aquaspirillaceae</taxon>
        <taxon>Laribacter</taxon>
    </lineage>
</organism>
<dbReference type="PANTHER" id="PTHR44757">
    <property type="entry name" value="DIGUANYLATE CYCLASE DGCP"/>
    <property type="match status" value="1"/>
</dbReference>
<feature type="domain" description="EAL" evidence="4">
    <location>
        <begin position="496"/>
        <end position="750"/>
    </location>
</feature>
<dbReference type="SMART" id="SM00267">
    <property type="entry name" value="GGDEF"/>
    <property type="match status" value="1"/>
</dbReference>
<dbReference type="InterPro" id="IPR001633">
    <property type="entry name" value="EAL_dom"/>
</dbReference>
<dbReference type="SMART" id="SM00052">
    <property type="entry name" value="EAL"/>
    <property type="match status" value="1"/>
</dbReference>
<dbReference type="InterPro" id="IPR029787">
    <property type="entry name" value="Nucleotide_cyclase"/>
</dbReference>
<dbReference type="Pfam" id="PF00989">
    <property type="entry name" value="PAS"/>
    <property type="match status" value="1"/>
</dbReference>
<dbReference type="InterPro" id="IPR000700">
    <property type="entry name" value="PAS-assoc_C"/>
</dbReference>
<dbReference type="PROSITE" id="PS50112">
    <property type="entry name" value="PAS"/>
    <property type="match status" value="2"/>
</dbReference>
<protein>
    <submittedName>
        <fullName evidence="6">Diguanylate cyclase</fullName>
    </submittedName>
    <submittedName>
        <fullName evidence="7">EAL domain-containing protein</fullName>
    </submittedName>
</protein>
<feature type="chain" id="PRO_5044379147" evidence="1">
    <location>
        <begin position="29"/>
        <end position="759"/>
    </location>
</feature>
<feature type="domain" description="GGDEF" evidence="5">
    <location>
        <begin position="354"/>
        <end position="487"/>
    </location>
</feature>
<dbReference type="Gene3D" id="3.30.450.20">
    <property type="entry name" value="PAS domain"/>
    <property type="match status" value="2"/>
</dbReference>
<feature type="domain" description="PAC" evidence="3">
    <location>
        <begin position="271"/>
        <end position="324"/>
    </location>
</feature>
<evidence type="ECO:0000259" key="4">
    <source>
        <dbReference type="PROSITE" id="PS50883"/>
    </source>
</evidence>
<dbReference type="AlphaFoldDB" id="A0A248LF81"/>
<gene>
    <name evidence="7" type="ORF">LH440_01685</name>
    <name evidence="6" type="ORF">LHGZ1_0627</name>
</gene>
<dbReference type="InterPro" id="IPR052155">
    <property type="entry name" value="Biofilm_reg_signaling"/>
</dbReference>
<reference evidence="6" key="1">
    <citation type="journal article" date="2017" name="J. Antimicrob. Chemother.">
        <title>Emergence and genomic analysis of MDR Laribacter hongkongensis strain HLGZ1 from Guangzhou, China.</title>
        <authorList>
            <person name="Wu H.K."/>
            <person name="Chen J.H."/>
            <person name="Yang L."/>
            <person name="Li A.R."/>
            <person name="Su D.H."/>
            <person name="Lin Y.P."/>
            <person name="Chen D.Q."/>
        </authorList>
    </citation>
    <scope>NUCLEOTIDE SEQUENCE</scope>
    <source>
        <strain evidence="6">HLGZ1</strain>
    </source>
</reference>
<dbReference type="InterPro" id="IPR000014">
    <property type="entry name" value="PAS"/>
</dbReference>
<dbReference type="CDD" id="cd01949">
    <property type="entry name" value="GGDEF"/>
    <property type="match status" value="1"/>
</dbReference>
<dbReference type="PROSITE" id="PS50887">
    <property type="entry name" value="GGDEF"/>
    <property type="match status" value="1"/>
</dbReference>
<evidence type="ECO:0000256" key="1">
    <source>
        <dbReference type="SAM" id="SignalP"/>
    </source>
</evidence>
<evidence type="ECO:0000313" key="8">
    <source>
        <dbReference type="Proteomes" id="UP000197424"/>
    </source>
</evidence>
<dbReference type="InterPro" id="IPR013767">
    <property type="entry name" value="PAS_fold"/>
</dbReference>
<dbReference type="PANTHER" id="PTHR44757:SF2">
    <property type="entry name" value="BIOFILM ARCHITECTURE MAINTENANCE PROTEIN MBAA"/>
    <property type="match status" value="1"/>
</dbReference>
<dbReference type="Proteomes" id="UP001200247">
    <property type="component" value="Unassembled WGS sequence"/>
</dbReference>
<feature type="domain" description="PAS" evidence="2">
    <location>
        <begin position="200"/>
        <end position="245"/>
    </location>
</feature>
<dbReference type="CDD" id="cd01948">
    <property type="entry name" value="EAL"/>
    <property type="match status" value="1"/>
</dbReference>